<reference evidence="1" key="1">
    <citation type="journal article" date="2015" name="Nature">
        <title>Complex archaea that bridge the gap between prokaryotes and eukaryotes.</title>
        <authorList>
            <person name="Spang A."/>
            <person name="Saw J.H."/>
            <person name="Jorgensen S.L."/>
            <person name="Zaremba-Niedzwiedzka K."/>
            <person name="Martijn J."/>
            <person name="Lind A.E."/>
            <person name="van Eijk R."/>
            <person name="Schleper C."/>
            <person name="Guy L."/>
            <person name="Ettema T.J."/>
        </authorList>
    </citation>
    <scope>NUCLEOTIDE SEQUENCE</scope>
</reference>
<comment type="caution">
    <text evidence="1">The sequence shown here is derived from an EMBL/GenBank/DDBJ whole genome shotgun (WGS) entry which is preliminary data.</text>
</comment>
<gene>
    <name evidence="1" type="ORF">LCGC14_2367210</name>
</gene>
<dbReference type="AlphaFoldDB" id="A0A0F9C4T9"/>
<organism evidence="1">
    <name type="scientific">marine sediment metagenome</name>
    <dbReference type="NCBI Taxonomy" id="412755"/>
    <lineage>
        <taxon>unclassified sequences</taxon>
        <taxon>metagenomes</taxon>
        <taxon>ecological metagenomes</taxon>
    </lineage>
</organism>
<name>A0A0F9C4T9_9ZZZZ</name>
<proteinExistence type="predicted"/>
<evidence type="ECO:0000313" key="1">
    <source>
        <dbReference type="EMBL" id="KKL42998.1"/>
    </source>
</evidence>
<dbReference type="EMBL" id="LAZR01034815">
    <property type="protein sequence ID" value="KKL42998.1"/>
    <property type="molecule type" value="Genomic_DNA"/>
</dbReference>
<accession>A0A0F9C4T9</accession>
<feature type="non-terminal residue" evidence="1">
    <location>
        <position position="28"/>
    </location>
</feature>
<sequence length="28" mass="3514">MSKKKYSKIVDNEFKSMPKKKKHWIKLY</sequence>
<protein>
    <submittedName>
        <fullName evidence="1">Uncharacterized protein</fullName>
    </submittedName>
</protein>